<dbReference type="SFLD" id="SFLDF00288">
    <property type="entry name" value="HemN-like__clustered_with_nucl"/>
    <property type="match status" value="1"/>
</dbReference>
<dbReference type="GO" id="GO:0006779">
    <property type="term" value="P:porphyrin-containing compound biosynthetic process"/>
    <property type="evidence" value="ECO:0007669"/>
    <property type="project" value="InterPro"/>
</dbReference>
<evidence type="ECO:0000313" key="12">
    <source>
        <dbReference type="EMBL" id="SHE52084.1"/>
    </source>
</evidence>
<evidence type="ECO:0000259" key="10">
    <source>
        <dbReference type="PROSITE" id="PS51918"/>
    </source>
</evidence>
<dbReference type="KEGG" id="cpro:CPRO_25810"/>
<reference evidence="13" key="2">
    <citation type="submission" date="2016-01" db="EMBL/GenBank/DDBJ databases">
        <authorList>
            <person name="Poehlein A."/>
            <person name="Schlien K."/>
            <person name="Gottschalk G."/>
            <person name="Buckel W."/>
            <person name="Daniel R."/>
        </authorList>
    </citation>
    <scope>NUCLEOTIDE SEQUENCE [LARGE SCALE GENOMIC DNA]</scope>
    <source>
        <strain evidence="13">X2</strain>
    </source>
</reference>
<evidence type="ECO:0000256" key="3">
    <source>
        <dbReference type="ARBA" id="ARBA00022617"/>
    </source>
</evidence>
<accession>A0A0X8VDR4</accession>
<evidence type="ECO:0000256" key="7">
    <source>
        <dbReference type="ARBA" id="ARBA00023014"/>
    </source>
</evidence>
<feature type="domain" description="Radical SAM core" evidence="10">
    <location>
        <begin position="1"/>
        <end position="232"/>
    </location>
</feature>
<sequence length="381" mass="44140">MMKNIGIYVHIPFCKRKCLYCDFPSFGNMEDKFEAYVYALEQEIEKRGEKTRGFQVSSIFFGGGTPTVLSEDLLERLLTKINASFTIVEDAEITIEANPGTIHGKMGEALRKMGFNRLSMGVQAWQNRLLSTLGRIHTIEEFVDNFQNARKAGFDDINVDLMFALPTQTFTDWKETLEKITDLNPEHISAYSLIIEEGTPFYERFEKGELVETEEVLDREMYHYAVAFLAEKGYYQYEISNFSKLGRESRHNKIYWQTTPYLGMGLGAHSYFQGSRFHNTYDLDKYILADGEINRLEEEREMVLKKAAMEEFMFLGLRLTEGVSFKVFFERFGVEMTEVYSKVISDFLESDLLRQTEEGIALTQRGIDLSNQVFAEFLLDE</sequence>
<keyword evidence="6 9" id="KW-0408">Iron</keyword>
<dbReference type="Pfam" id="PF06969">
    <property type="entry name" value="HemN_C"/>
    <property type="match status" value="1"/>
</dbReference>
<dbReference type="SMART" id="SM00729">
    <property type="entry name" value="Elp3"/>
    <property type="match status" value="1"/>
</dbReference>
<dbReference type="EMBL" id="CP014223">
    <property type="protein sequence ID" value="AMJ42129.1"/>
    <property type="molecule type" value="Genomic_DNA"/>
</dbReference>
<evidence type="ECO:0000256" key="8">
    <source>
        <dbReference type="ARBA" id="ARBA00023186"/>
    </source>
</evidence>
<dbReference type="InterPro" id="IPR007197">
    <property type="entry name" value="rSAM"/>
</dbReference>
<dbReference type="InterPro" id="IPR004559">
    <property type="entry name" value="HemW-like"/>
</dbReference>
<keyword evidence="9" id="KW-0004">4Fe-4S</keyword>
<dbReference type="SFLD" id="SFLDG01065">
    <property type="entry name" value="anaerobic_coproporphyrinogen-I"/>
    <property type="match status" value="1"/>
</dbReference>
<dbReference type="GO" id="GO:0051539">
    <property type="term" value="F:4 iron, 4 sulfur cluster binding"/>
    <property type="evidence" value="ECO:0007669"/>
    <property type="project" value="UniProtKB-UniRule"/>
</dbReference>
<evidence type="ECO:0000313" key="13">
    <source>
        <dbReference type="Proteomes" id="UP000068026"/>
    </source>
</evidence>
<keyword evidence="13" id="KW-1185">Reference proteome</keyword>
<protein>
    <recommendedName>
        <fullName evidence="2 9">Heme chaperone HemW</fullName>
    </recommendedName>
</protein>
<organism evidence="12 14">
    <name type="scientific">Anaerotignum propionicum DSM 1682</name>
    <dbReference type="NCBI Taxonomy" id="991789"/>
    <lineage>
        <taxon>Bacteria</taxon>
        <taxon>Bacillati</taxon>
        <taxon>Bacillota</taxon>
        <taxon>Clostridia</taxon>
        <taxon>Lachnospirales</taxon>
        <taxon>Anaerotignaceae</taxon>
        <taxon>Anaerotignum</taxon>
    </lineage>
</organism>
<dbReference type="PROSITE" id="PS51918">
    <property type="entry name" value="RADICAL_SAM"/>
    <property type="match status" value="1"/>
</dbReference>
<keyword evidence="4 9" id="KW-0949">S-adenosyl-L-methionine</keyword>
<dbReference type="Gene3D" id="3.20.20.70">
    <property type="entry name" value="Aldolase class I"/>
    <property type="match status" value="1"/>
</dbReference>
<evidence type="ECO:0000313" key="11">
    <source>
        <dbReference type="EMBL" id="AMJ42129.1"/>
    </source>
</evidence>
<keyword evidence="3 9" id="KW-0349">Heme</keyword>
<evidence type="ECO:0000256" key="2">
    <source>
        <dbReference type="ARBA" id="ARBA00017228"/>
    </source>
</evidence>
<dbReference type="InterPro" id="IPR010723">
    <property type="entry name" value="HemN_C"/>
</dbReference>
<evidence type="ECO:0000256" key="5">
    <source>
        <dbReference type="ARBA" id="ARBA00022723"/>
    </source>
</evidence>
<comment type="function">
    <text evidence="9">Probably acts as a heme chaperone, transferring heme to an unknown acceptor. Binds one molecule of heme per monomer, possibly covalently. Binds 1 [4Fe-4S] cluster. The cluster is coordinated with 3 cysteines and an exchangeable S-adenosyl-L-methionine.</text>
</comment>
<gene>
    <name evidence="11" type="primary">hemN_2</name>
    <name evidence="11" type="ORF">CPRO_25810</name>
    <name evidence="12" type="ORF">SAMN02745151_00949</name>
</gene>
<dbReference type="AlphaFoldDB" id="A0A0X8VDR4"/>
<dbReference type="Proteomes" id="UP000068026">
    <property type="component" value="Chromosome"/>
</dbReference>
<reference evidence="14" key="4">
    <citation type="submission" date="2016-11" db="EMBL/GenBank/DDBJ databases">
        <authorList>
            <person name="Jaros S."/>
            <person name="Januszkiewicz K."/>
            <person name="Wedrychowicz H."/>
        </authorList>
    </citation>
    <scope>NUCLEOTIDE SEQUENCE [LARGE SCALE GENOMIC DNA]</scope>
    <source>
        <strain evidence="14">DSM 1682</strain>
    </source>
</reference>
<dbReference type="GO" id="GO:0005737">
    <property type="term" value="C:cytoplasm"/>
    <property type="evidence" value="ECO:0007669"/>
    <property type="project" value="UniProtKB-SubCell"/>
</dbReference>
<dbReference type="Proteomes" id="UP000184204">
    <property type="component" value="Unassembled WGS sequence"/>
</dbReference>
<dbReference type="SUPFAM" id="SSF102114">
    <property type="entry name" value="Radical SAM enzymes"/>
    <property type="match status" value="1"/>
</dbReference>
<comment type="subcellular location">
    <subcellularLocation>
        <location evidence="9">Cytoplasm</location>
    </subcellularLocation>
</comment>
<dbReference type="PANTHER" id="PTHR13932">
    <property type="entry name" value="COPROPORPHYRINIGEN III OXIDASE"/>
    <property type="match status" value="1"/>
</dbReference>
<dbReference type="InterPro" id="IPR006638">
    <property type="entry name" value="Elp3/MiaA/NifB-like_rSAM"/>
</dbReference>
<keyword evidence="9" id="KW-0963">Cytoplasm</keyword>
<name>A0A0X8VDR4_ANAPI</name>
<keyword evidence="7 9" id="KW-0411">Iron-sulfur</keyword>
<dbReference type="CDD" id="cd01335">
    <property type="entry name" value="Radical_SAM"/>
    <property type="match status" value="1"/>
</dbReference>
<evidence type="ECO:0000256" key="1">
    <source>
        <dbReference type="ARBA" id="ARBA00006100"/>
    </source>
</evidence>
<dbReference type="InterPro" id="IPR013785">
    <property type="entry name" value="Aldolase_TIM"/>
</dbReference>
<reference evidence="11 13" key="1">
    <citation type="journal article" date="2016" name="Genome Announc.">
        <title>Complete Genome Sequence of the Amino Acid-Fermenting Clostridium propionicum X2 (DSM 1682).</title>
        <authorList>
            <person name="Poehlein A."/>
            <person name="Schlien K."/>
            <person name="Chowdhury N.P."/>
            <person name="Gottschalk G."/>
            <person name="Buckel W."/>
            <person name="Daniel R."/>
        </authorList>
    </citation>
    <scope>NUCLEOTIDE SEQUENCE [LARGE SCALE GENOMIC DNA]</scope>
    <source>
        <strain evidence="11 13">X2</strain>
    </source>
</reference>
<keyword evidence="11" id="KW-0560">Oxidoreductase</keyword>
<comment type="similarity">
    <text evidence="1">Belongs to the anaerobic coproporphyrinogen-III oxidase family. HemW subfamily.</text>
</comment>
<keyword evidence="5 9" id="KW-0479">Metal-binding</keyword>
<dbReference type="EMBL" id="FQUA01000003">
    <property type="protein sequence ID" value="SHE52084.1"/>
    <property type="molecule type" value="Genomic_DNA"/>
</dbReference>
<evidence type="ECO:0000256" key="6">
    <source>
        <dbReference type="ARBA" id="ARBA00023004"/>
    </source>
</evidence>
<proteinExistence type="inferred from homology"/>
<evidence type="ECO:0000256" key="9">
    <source>
        <dbReference type="RuleBase" id="RU364116"/>
    </source>
</evidence>
<dbReference type="SFLD" id="SFLDF00562">
    <property type="entry name" value="HemN-like__clustered_with_heat"/>
    <property type="match status" value="1"/>
</dbReference>
<dbReference type="SFLD" id="SFLDS00029">
    <property type="entry name" value="Radical_SAM"/>
    <property type="match status" value="1"/>
</dbReference>
<dbReference type="GO" id="GO:0004109">
    <property type="term" value="F:coproporphyrinogen oxidase activity"/>
    <property type="evidence" value="ECO:0007669"/>
    <property type="project" value="InterPro"/>
</dbReference>
<dbReference type="GO" id="GO:0046872">
    <property type="term" value="F:metal ion binding"/>
    <property type="evidence" value="ECO:0007669"/>
    <property type="project" value="UniProtKB-UniRule"/>
</dbReference>
<dbReference type="PANTHER" id="PTHR13932:SF5">
    <property type="entry name" value="RADICAL S-ADENOSYL METHIONINE DOMAIN-CONTAINING PROTEIN 1, MITOCHONDRIAL"/>
    <property type="match status" value="1"/>
</dbReference>
<reference evidence="12" key="3">
    <citation type="submission" date="2016-11" db="EMBL/GenBank/DDBJ databases">
        <authorList>
            <person name="Varghese N."/>
            <person name="Submissions S."/>
        </authorList>
    </citation>
    <scope>NUCLEOTIDE SEQUENCE</scope>
    <source>
        <strain evidence="12">DSM 1682</strain>
    </source>
</reference>
<evidence type="ECO:0000256" key="4">
    <source>
        <dbReference type="ARBA" id="ARBA00022691"/>
    </source>
</evidence>
<dbReference type="SFLD" id="SFLDG01082">
    <property type="entry name" value="B12-binding_domain_containing"/>
    <property type="match status" value="1"/>
</dbReference>
<dbReference type="InterPro" id="IPR034505">
    <property type="entry name" value="Coproporphyrinogen-III_oxidase"/>
</dbReference>
<dbReference type="NCBIfam" id="TIGR00539">
    <property type="entry name" value="hemN_rel"/>
    <property type="match status" value="1"/>
</dbReference>
<dbReference type="InterPro" id="IPR058240">
    <property type="entry name" value="rSAM_sf"/>
</dbReference>
<dbReference type="Pfam" id="PF04055">
    <property type="entry name" value="Radical_SAM"/>
    <property type="match status" value="1"/>
</dbReference>
<evidence type="ECO:0000313" key="14">
    <source>
        <dbReference type="Proteomes" id="UP000184204"/>
    </source>
</evidence>
<keyword evidence="8 9" id="KW-0143">Chaperone</keyword>